<reference evidence="2 3" key="1">
    <citation type="submission" date="2021-03" db="EMBL/GenBank/DDBJ databases">
        <title>Isolation and description of Capnocytophaga bilenii sp. nov., a novel Capnocytophaga species, isolated from a gingivitis subject.</title>
        <authorList>
            <person name="Antezack A."/>
            <person name="Monnet-Corti V."/>
            <person name="La Scola B."/>
        </authorList>
    </citation>
    <scope>NUCLEOTIDE SEQUENCE [LARGE SCALE GENOMIC DNA]</scope>
    <source>
        <strain evidence="2 3">Marseille-Q4570</strain>
    </source>
</reference>
<comment type="caution">
    <text evidence="2">The sequence shown here is derived from an EMBL/GenBank/DDBJ whole genome shotgun (WGS) entry which is preliminary data.</text>
</comment>
<dbReference type="EMBL" id="JAGDYP010000008">
    <property type="protein sequence ID" value="MBO1884868.1"/>
    <property type="molecule type" value="Genomic_DNA"/>
</dbReference>
<name>A0ABS3Q0V2_9FLAO</name>
<gene>
    <name evidence="2" type="ORF">J4N46_10700</name>
</gene>
<feature type="region of interest" description="Disordered" evidence="1">
    <location>
        <begin position="374"/>
        <end position="400"/>
    </location>
</feature>
<protein>
    <submittedName>
        <fullName evidence="2">Uncharacterized protein</fullName>
    </submittedName>
</protein>
<dbReference type="Proteomes" id="UP000681610">
    <property type="component" value="Unassembled WGS sequence"/>
</dbReference>
<feature type="compositionally biased region" description="Polar residues" evidence="1">
    <location>
        <begin position="311"/>
        <end position="323"/>
    </location>
</feature>
<feature type="compositionally biased region" description="Basic and acidic residues" evidence="1">
    <location>
        <begin position="376"/>
        <end position="400"/>
    </location>
</feature>
<evidence type="ECO:0000313" key="2">
    <source>
        <dbReference type="EMBL" id="MBO1884868.1"/>
    </source>
</evidence>
<keyword evidence="3" id="KW-1185">Reference proteome</keyword>
<proteinExistence type="predicted"/>
<evidence type="ECO:0000256" key="1">
    <source>
        <dbReference type="SAM" id="MobiDB-lite"/>
    </source>
</evidence>
<organism evidence="2 3">
    <name type="scientific">Capnocytophaga bilenii</name>
    <dbReference type="NCBI Taxonomy" id="2819369"/>
    <lineage>
        <taxon>Bacteria</taxon>
        <taxon>Pseudomonadati</taxon>
        <taxon>Bacteroidota</taxon>
        <taxon>Flavobacteriia</taxon>
        <taxon>Flavobacteriales</taxon>
        <taxon>Flavobacteriaceae</taxon>
        <taxon>Capnocytophaga</taxon>
    </lineage>
</organism>
<evidence type="ECO:0000313" key="3">
    <source>
        <dbReference type="Proteomes" id="UP000681610"/>
    </source>
</evidence>
<accession>A0ABS3Q0V2</accession>
<feature type="region of interest" description="Disordered" evidence="1">
    <location>
        <begin position="303"/>
        <end position="330"/>
    </location>
</feature>
<dbReference type="RefSeq" id="WP_208059281.1">
    <property type="nucleotide sequence ID" value="NZ_JAGDYP010000008.1"/>
</dbReference>
<sequence>MIDYFKAFINYRNDTRFKELKEAGTFAVAVETTDTGTGEVKEAYLYKNMTITPTGTGFVLAGSLHKYRSIIKGIATQKQIDKHKGYNGDLFTLQDITDTITYLCGVLDISPHICTLQNIEIGVNNVVTFAPFDFLKGVLYHRNDYSPTIKHGGNYIQFEHAQYYIKLYNKGRQYELPNEVIRVEIKVMKMQKLIEAGINISTLADINETTLKQAFDLLYNEFNEVIYYDGSINTEGLTEAKQRKVLEYQNKTFWEGLTYKQRYKERDRLSSLIEKRSDNYKGQIQRQMIAGYNATIEGKAGDYTLPAAPQPTGTNQEAKSTPKNQKEGINLPTYQDTLENQKEGINLPTYHDTSENQKEGINLPFKYSVRTYPKGVKKEGENSDLKVTEKTPQKEGKNEVANLDKKLPQKTDLKPLSKDYPRKCVITGISLELEKSGARYIQTKTIRRVKETDGHLYSLLCSLLLPRTGVVPVFESNIINQLAKQVRNRYYNKSYLTRAIMQGSDLHNQLFLDL</sequence>